<reference evidence="2" key="1">
    <citation type="journal article" date="2019" name="Int. J. Syst. Evol. Microbiol.">
        <title>The Global Catalogue of Microorganisms (GCM) 10K type strain sequencing project: providing services to taxonomists for standard genome sequencing and annotation.</title>
        <authorList>
            <consortium name="The Broad Institute Genomics Platform"/>
            <consortium name="The Broad Institute Genome Sequencing Center for Infectious Disease"/>
            <person name="Wu L."/>
            <person name="Ma J."/>
        </authorList>
    </citation>
    <scope>NUCLEOTIDE SEQUENCE [LARGE SCALE GENOMIC DNA]</scope>
    <source>
        <strain evidence="2">JCM 18958</strain>
    </source>
</reference>
<gene>
    <name evidence="1" type="ORF">GCM10025781_02150</name>
</gene>
<proteinExistence type="predicted"/>
<accession>A0ABP8WGV1</accession>
<dbReference type="InterPro" id="IPR036412">
    <property type="entry name" value="HAD-like_sf"/>
</dbReference>
<dbReference type="Gene3D" id="1.10.150.240">
    <property type="entry name" value="Putative phosphatase, domain 2"/>
    <property type="match status" value="1"/>
</dbReference>
<dbReference type="SFLD" id="SFLDG01135">
    <property type="entry name" value="C1.5.6:_HAD__Beta-PGM__Phospha"/>
    <property type="match status" value="1"/>
</dbReference>
<evidence type="ECO:0000313" key="1">
    <source>
        <dbReference type="EMBL" id="GAA4688927.1"/>
    </source>
</evidence>
<comment type="caution">
    <text evidence="1">The sequence shown here is derived from an EMBL/GenBank/DDBJ whole genome shotgun (WGS) entry which is preliminary data.</text>
</comment>
<dbReference type="NCBIfam" id="TIGR01509">
    <property type="entry name" value="HAD-SF-IA-v3"/>
    <property type="match status" value="1"/>
</dbReference>
<organism evidence="1 2">
    <name type="scientific">Kocuria gwangalliensis</name>
    <dbReference type="NCBI Taxonomy" id="501592"/>
    <lineage>
        <taxon>Bacteria</taxon>
        <taxon>Bacillati</taxon>
        <taxon>Actinomycetota</taxon>
        <taxon>Actinomycetes</taxon>
        <taxon>Micrococcales</taxon>
        <taxon>Micrococcaceae</taxon>
        <taxon>Kocuria</taxon>
    </lineage>
</organism>
<dbReference type="InterPro" id="IPR023198">
    <property type="entry name" value="PGP-like_dom2"/>
</dbReference>
<dbReference type="Proteomes" id="UP001501446">
    <property type="component" value="Unassembled WGS sequence"/>
</dbReference>
<dbReference type="CDD" id="cd07505">
    <property type="entry name" value="HAD_BPGM-like"/>
    <property type="match status" value="1"/>
</dbReference>
<dbReference type="PRINTS" id="PR00413">
    <property type="entry name" value="HADHALOGNASE"/>
</dbReference>
<dbReference type="EMBL" id="BAABLN010000001">
    <property type="protein sequence ID" value="GAA4688927.1"/>
    <property type="molecule type" value="Genomic_DNA"/>
</dbReference>
<dbReference type="PANTHER" id="PTHR18901:SF38">
    <property type="entry name" value="PSEUDOURIDINE-5'-PHOSPHATASE"/>
    <property type="match status" value="1"/>
</dbReference>
<dbReference type="SFLD" id="SFLDG01129">
    <property type="entry name" value="C1.5:_HAD__Beta-PGM__Phosphata"/>
    <property type="match status" value="1"/>
</dbReference>
<name>A0ABP8WGV1_9MICC</name>
<keyword evidence="2" id="KW-1185">Reference proteome</keyword>
<dbReference type="Pfam" id="PF13419">
    <property type="entry name" value="HAD_2"/>
    <property type="match status" value="1"/>
</dbReference>
<sequence>MKPSLPAPPADWRPTAAVFDCDGVLMDTETAWAGVQEQVCADYDVAFGEASLKELMGLSAADVARWITDRAAEAAAEKGREGPDPDEVYEHLIEVEASVVSGILEPLPGALETVRAFAERMPVAVASNSTAQVLHRKVHALGLEGTITTWVSSDDVTHGKPAPDIYREAVRRLGVEPGQALAIEDSPAGTTAASRAGLWVLGVPNGHDEPLSSHFIADSLADPRVREFMTGWGL</sequence>
<dbReference type="RefSeq" id="WP_303382160.1">
    <property type="nucleotide sequence ID" value="NZ_BAABLN010000001.1"/>
</dbReference>
<dbReference type="PANTHER" id="PTHR18901">
    <property type="entry name" value="2-DEOXYGLUCOSE-6-PHOSPHATE PHOSPHATASE 2"/>
    <property type="match status" value="1"/>
</dbReference>
<dbReference type="SFLD" id="SFLDS00003">
    <property type="entry name" value="Haloacid_Dehalogenase"/>
    <property type="match status" value="1"/>
</dbReference>
<dbReference type="SUPFAM" id="SSF56784">
    <property type="entry name" value="HAD-like"/>
    <property type="match status" value="1"/>
</dbReference>
<protein>
    <submittedName>
        <fullName evidence="1">HAD family phosphatase</fullName>
    </submittedName>
</protein>
<dbReference type="InterPro" id="IPR006439">
    <property type="entry name" value="HAD-SF_hydro_IA"/>
</dbReference>
<dbReference type="InterPro" id="IPR041492">
    <property type="entry name" value="HAD_2"/>
</dbReference>
<dbReference type="InterPro" id="IPR023214">
    <property type="entry name" value="HAD_sf"/>
</dbReference>
<evidence type="ECO:0000313" key="2">
    <source>
        <dbReference type="Proteomes" id="UP001501446"/>
    </source>
</evidence>
<dbReference type="Gene3D" id="3.40.50.1000">
    <property type="entry name" value="HAD superfamily/HAD-like"/>
    <property type="match status" value="1"/>
</dbReference>